<evidence type="ECO:0000313" key="3">
    <source>
        <dbReference type="Proteomes" id="UP001550603"/>
    </source>
</evidence>
<accession>A0ABV2Y7Q7</accession>
<dbReference type="EMBL" id="JBEYBN010000101">
    <property type="protein sequence ID" value="MEU2272296.1"/>
    <property type="molecule type" value="Genomic_DNA"/>
</dbReference>
<organism evidence="2 3">
    <name type="scientific">Streptomyces olindensis</name>
    <dbReference type="NCBI Taxonomy" id="358823"/>
    <lineage>
        <taxon>Bacteria</taxon>
        <taxon>Bacillati</taxon>
        <taxon>Actinomycetota</taxon>
        <taxon>Actinomycetes</taxon>
        <taxon>Kitasatosporales</taxon>
        <taxon>Streptomycetaceae</taxon>
        <taxon>Streptomyces</taxon>
    </lineage>
</organism>
<evidence type="ECO:0000313" key="2">
    <source>
        <dbReference type="EMBL" id="MEU2272296.1"/>
    </source>
</evidence>
<evidence type="ECO:0000256" key="1">
    <source>
        <dbReference type="SAM" id="MobiDB-lite"/>
    </source>
</evidence>
<reference evidence="2 3" key="1">
    <citation type="submission" date="2024-06" db="EMBL/GenBank/DDBJ databases">
        <title>The Natural Products Discovery Center: Release of the First 8490 Sequenced Strains for Exploring Actinobacteria Biosynthetic Diversity.</title>
        <authorList>
            <person name="Kalkreuter E."/>
            <person name="Kautsar S.A."/>
            <person name="Yang D."/>
            <person name="Bader C.D."/>
            <person name="Teijaro C.N."/>
            <person name="Fluegel L."/>
            <person name="Davis C.M."/>
            <person name="Simpson J.R."/>
            <person name="Lauterbach L."/>
            <person name="Steele A.D."/>
            <person name="Gui C."/>
            <person name="Meng S."/>
            <person name="Li G."/>
            <person name="Viehrig K."/>
            <person name="Ye F."/>
            <person name="Su P."/>
            <person name="Kiefer A.F."/>
            <person name="Nichols A."/>
            <person name="Cepeda A.J."/>
            <person name="Yan W."/>
            <person name="Fan B."/>
            <person name="Jiang Y."/>
            <person name="Adhikari A."/>
            <person name="Zheng C.-J."/>
            <person name="Schuster L."/>
            <person name="Cowan T.M."/>
            <person name="Smanski M.J."/>
            <person name="Chevrette M.G."/>
            <person name="De Carvalho L.P.S."/>
            <person name="Shen B."/>
        </authorList>
    </citation>
    <scope>NUCLEOTIDE SEQUENCE [LARGE SCALE GENOMIC DNA]</scope>
    <source>
        <strain evidence="2 3">NPDC019583</strain>
    </source>
</reference>
<dbReference type="Proteomes" id="UP001550603">
    <property type="component" value="Unassembled WGS sequence"/>
</dbReference>
<name>A0ABV2Y7Q7_9ACTN</name>
<gene>
    <name evidence="2" type="ORF">ABZ568_38825</name>
</gene>
<proteinExistence type="predicted"/>
<dbReference type="RefSeq" id="WP_359794523.1">
    <property type="nucleotide sequence ID" value="NZ_JBEYBN010000101.1"/>
</dbReference>
<sequence length="47" mass="4373">MGGVTEDGAAGPRPTLDEGGAEGAVGGAVLSPAALTPGTPRALRGLT</sequence>
<keyword evidence="3" id="KW-1185">Reference proteome</keyword>
<protein>
    <submittedName>
        <fullName evidence="2">Uncharacterized protein</fullName>
    </submittedName>
</protein>
<comment type="caution">
    <text evidence="2">The sequence shown here is derived from an EMBL/GenBank/DDBJ whole genome shotgun (WGS) entry which is preliminary data.</text>
</comment>
<feature type="region of interest" description="Disordered" evidence="1">
    <location>
        <begin position="1"/>
        <end position="47"/>
    </location>
</feature>